<gene>
    <name evidence="2" type="ORF">GCM10022252_44390</name>
</gene>
<proteinExistence type="predicted"/>
<evidence type="ECO:0000313" key="3">
    <source>
        <dbReference type="Proteomes" id="UP001501251"/>
    </source>
</evidence>
<keyword evidence="3" id="KW-1185">Reference proteome</keyword>
<protein>
    <submittedName>
        <fullName evidence="2">Uncharacterized protein</fullName>
    </submittedName>
</protein>
<evidence type="ECO:0000256" key="1">
    <source>
        <dbReference type="SAM" id="MobiDB-lite"/>
    </source>
</evidence>
<reference evidence="3" key="1">
    <citation type="journal article" date="2019" name="Int. J. Syst. Evol. Microbiol.">
        <title>The Global Catalogue of Microorganisms (GCM) 10K type strain sequencing project: providing services to taxonomists for standard genome sequencing and annotation.</title>
        <authorList>
            <consortium name="The Broad Institute Genomics Platform"/>
            <consortium name="The Broad Institute Genome Sequencing Center for Infectious Disease"/>
            <person name="Wu L."/>
            <person name="Ma J."/>
        </authorList>
    </citation>
    <scope>NUCLEOTIDE SEQUENCE [LARGE SCALE GENOMIC DNA]</scope>
    <source>
        <strain evidence="3">JCM 17388</strain>
    </source>
</reference>
<evidence type="ECO:0000313" key="2">
    <source>
        <dbReference type="EMBL" id="GAA4196672.1"/>
    </source>
</evidence>
<dbReference type="RefSeq" id="WP_344919919.1">
    <property type="nucleotide sequence ID" value="NZ_BAABAQ010000008.1"/>
</dbReference>
<dbReference type="EMBL" id="BAABAQ010000008">
    <property type="protein sequence ID" value="GAA4196672.1"/>
    <property type="molecule type" value="Genomic_DNA"/>
</dbReference>
<feature type="region of interest" description="Disordered" evidence="1">
    <location>
        <begin position="80"/>
        <end position="128"/>
    </location>
</feature>
<feature type="compositionally biased region" description="Basic and acidic residues" evidence="1">
    <location>
        <begin position="103"/>
        <end position="114"/>
    </location>
</feature>
<dbReference type="Proteomes" id="UP001501251">
    <property type="component" value="Unassembled WGS sequence"/>
</dbReference>
<name>A0ABP8B2U9_9ACTN</name>
<sequence>MVPTLAPRRSWDRRARAEAERLDREWKDWAVFYGTHSRLFYAIAAWPVPGPEILRASTAEDLEAQMYEVVMALAVQPVMAPSVQPEAATARTSSERVRRRSRGRADDSRERRCEPSGTARGDGGGRAP</sequence>
<comment type="caution">
    <text evidence="2">The sequence shown here is derived from an EMBL/GenBank/DDBJ whole genome shotgun (WGS) entry which is preliminary data.</text>
</comment>
<organism evidence="2 3">
    <name type="scientific">Streptosporangium oxazolinicum</name>
    <dbReference type="NCBI Taxonomy" id="909287"/>
    <lineage>
        <taxon>Bacteria</taxon>
        <taxon>Bacillati</taxon>
        <taxon>Actinomycetota</taxon>
        <taxon>Actinomycetes</taxon>
        <taxon>Streptosporangiales</taxon>
        <taxon>Streptosporangiaceae</taxon>
        <taxon>Streptosporangium</taxon>
    </lineage>
</organism>
<accession>A0ABP8B2U9</accession>